<evidence type="ECO:0000313" key="1">
    <source>
        <dbReference type="EMBL" id="TFK61318.1"/>
    </source>
</evidence>
<dbReference type="Proteomes" id="UP000308600">
    <property type="component" value="Unassembled WGS sequence"/>
</dbReference>
<gene>
    <name evidence="1" type="ORF">BDN72DRAFT_466059</name>
</gene>
<keyword evidence="2" id="KW-1185">Reference proteome</keyword>
<evidence type="ECO:0000313" key="2">
    <source>
        <dbReference type="Proteomes" id="UP000308600"/>
    </source>
</evidence>
<proteinExistence type="predicted"/>
<sequence>MYNLSNSCSSRTLGFSMRGKKRKASRKATAATTPAPKATIISLPNELLLWIFQDLDSQILFDLGISCRRLNSVALPSFIQRSSPGVLNGFLDIPVCHDHWFPRMYSAIHSAFCLQHLSRLSVTLIRVLPEALKQLTALSDIARSKVSFRCLSLHITPVLSSDLSGEELERGCQTFTLLLQKFLNCVVEKGCTEIRVVGTLGLNYSFAMENYRLSSQLKQVAPSSPTPRRSSRVRERAGYPSQGGDSENSTFVDTNPGITYPSPATLTSITLDGMALFDKTWQNWTLHLLNTAPLTYLTIDSSESTFEMDRNWDELLLNFHLPSLTFFSINGTIPSSKNLGLFLEGHSSALENLSIHIHKDPSQDRSPLDLYGDSSSIACLLAPFNFPRLSHLRLGAADADWFIQGVLNASPFEGPRPYLPNLRLVNLSISLYSSKHSLIKAFDALSGLVSPVVQSNKTPDHGHGASTSQTGGEVQKDNPYWTWGSSWDSEPLWFPKLEVTLGKPYSDSSLKDYLTQPSTPTSSPSPPSALVCIQTLSFESRDFDNNPLTDDDVVYALPPFLASFSRLKTLLIGGMKLSEVRTLSTREYWRRVKDLCPNLEKCIFESGIEMSMEELVRKDQEGRCLWTVEDVMNRRDKDLAKWRAW</sequence>
<name>A0ACD3A6K3_9AGAR</name>
<reference evidence="1 2" key="1">
    <citation type="journal article" date="2019" name="Nat. Ecol. Evol.">
        <title>Megaphylogeny resolves global patterns of mushroom evolution.</title>
        <authorList>
            <person name="Varga T."/>
            <person name="Krizsan K."/>
            <person name="Foldi C."/>
            <person name="Dima B."/>
            <person name="Sanchez-Garcia M."/>
            <person name="Sanchez-Ramirez S."/>
            <person name="Szollosi G.J."/>
            <person name="Szarkandi J.G."/>
            <person name="Papp V."/>
            <person name="Albert L."/>
            <person name="Andreopoulos W."/>
            <person name="Angelini C."/>
            <person name="Antonin V."/>
            <person name="Barry K.W."/>
            <person name="Bougher N.L."/>
            <person name="Buchanan P."/>
            <person name="Buyck B."/>
            <person name="Bense V."/>
            <person name="Catcheside P."/>
            <person name="Chovatia M."/>
            <person name="Cooper J."/>
            <person name="Damon W."/>
            <person name="Desjardin D."/>
            <person name="Finy P."/>
            <person name="Geml J."/>
            <person name="Haridas S."/>
            <person name="Hughes K."/>
            <person name="Justo A."/>
            <person name="Karasinski D."/>
            <person name="Kautmanova I."/>
            <person name="Kiss B."/>
            <person name="Kocsube S."/>
            <person name="Kotiranta H."/>
            <person name="LaButti K.M."/>
            <person name="Lechner B.E."/>
            <person name="Liimatainen K."/>
            <person name="Lipzen A."/>
            <person name="Lukacs Z."/>
            <person name="Mihaltcheva S."/>
            <person name="Morgado L.N."/>
            <person name="Niskanen T."/>
            <person name="Noordeloos M.E."/>
            <person name="Ohm R.A."/>
            <person name="Ortiz-Santana B."/>
            <person name="Ovrebo C."/>
            <person name="Racz N."/>
            <person name="Riley R."/>
            <person name="Savchenko A."/>
            <person name="Shiryaev A."/>
            <person name="Soop K."/>
            <person name="Spirin V."/>
            <person name="Szebenyi C."/>
            <person name="Tomsovsky M."/>
            <person name="Tulloss R.E."/>
            <person name="Uehling J."/>
            <person name="Grigoriev I.V."/>
            <person name="Vagvolgyi C."/>
            <person name="Papp T."/>
            <person name="Martin F.M."/>
            <person name="Miettinen O."/>
            <person name="Hibbett D.S."/>
            <person name="Nagy L.G."/>
        </authorList>
    </citation>
    <scope>NUCLEOTIDE SEQUENCE [LARGE SCALE GENOMIC DNA]</scope>
    <source>
        <strain evidence="1 2">NL-1719</strain>
    </source>
</reference>
<protein>
    <submittedName>
        <fullName evidence="1">Uncharacterized protein</fullName>
    </submittedName>
</protein>
<organism evidence="1 2">
    <name type="scientific">Pluteus cervinus</name>
    <dbReference type="NCBI Taxonomy" id="181527"/>
    <lineage>
        <taxon>Eukaryota</taxon>
        <taxon>Fungi</taxon>
        <taxon>Dikarya</taxon>
        <taxon>Basidiomycota</taxon>
        <taxon>Agaricomycotina</taxon>
        <taxon>Agaricomycetes</taxon>
        <taxon>Agaricomycetidae</taxon>
        <taxon>Agaricales</taxon>
        <taxon>Pluteineae</taxon>
        <taxon>Pluteaceae</taxon>
        <taxon>Pluteus</taxon>
    </lineage>
</organism>
<accession>A0ACD3A6K3</accession>
<dbReference type="EMBL" id="ML208672">
    <property type="protein sequence ID" value="TFK61318.1"/>
    <property type="molecule type" value="Genomic_DNA"/>
</dbReference>